<dbReference type="GO" id="GO:0015628">
    <property type="term" value="P:protein secretion by the type II secretion system"/>
    <property type="evidence" value="ECO:0007669"/>
    <property type="project" value="TreeGrafter"/>
</dbReference>
<organism evidence="3 4">
    <name type="scientific">Thermostaphylospora chromogena</name>
    <dbReference type="NCBI Taxonomy" id="35622"/>
    <lineage>
        <taxon>Bacteria</taxon>
        <taxon>Bacillati</taxon>
        <taxon>Actinomycetota</taxon>
        <taxon>Actinomycetes</taxon>
        <taxon>Streptosporangiales</taxon>
        <taxon>Thermomonosporaceae</taxon>
        <taxon>Thermostaphylospora</taxon>
    </lineage>
</organism>
<dbReference type="InterPro" id="IPR019554">
    <property type="entry name" value="Soluble_ligand-bd"/>
</dbReference>
<dbReference type="EMBL" id="FNKK01000002">
    <property type="protein sequence ID" value="SDR02294.1"/>
    <property type="molecule type" value="Genomic_DNA"/>
</dbReference>
<dbReference type="PANTHER" id="PTHR21180:SF32">
    <property type="entry name" value="ENDONUCLEASE_EXONUCLEASE_PHOSPHATASE FAMILY DOMAIN-CONTAINING PROTEIN 1"/>
    <property type="match status" value="1"/>
</dbReference>
<feature type="region of interest" description="Disordered" evidence="1">
    <location>
        <begin position="145"/>
        <end position="176"/>
    </location>
</feature>
<dbReference type="PANTHER" id="PTHR21180">
    <property type="entry name" value="ENDONUCLEASE/EXONUCLEASE/PHOSPHATASE FAMILY DOMAIN-CONTAINING PROTEIN 1"/>
    <property type="match status" value="1"/>
</dbReference>
<keyword evidence="4" id="KW-1185">Reference proteome</keyword>
<dbReference type="GO" id="GO:0006281">
    <property type="term" value="P:DNA repair"/>
    <property type="evidence" value="ECO:0007669"/>
    <property type="project" value="InterPro"/>
</dbReference>
<feature type="compositionally biased region" description="Basic and acidic residues" evidence="1">
    <location>
        <begin position="19"/>
        <end position="28"/>
    </location>
</feature>
<dbReference type="STRING" id="35622.SAMN04489764_3074"/>
<feature type="compositionally biased region" description="Basic and acidic residues" evidence="1">
    <location>
        <begin position="48"/>
        <end position="64"/>
    </location>
</feature>
<feature type="compositionally biased region" description="Pro residues" evidence="1">
    <location>
        <begin position="150"/>
        <end position="165"/>
    </location>
</feature>
<dbReference type="GO" id="GO:0015627">
    <property type="term" value="C:type II protein secretion system complex"/>
    <property type="evidence" value="ECO:0007669"/>
    <property type="project" value="TreeGrafter"/>
</dbReference>
<dbReference type="InterPro" id="IPR051675">
    <property type="entry name" value="Endo/Exo/Phosphatase_dom_1"/>
</dbReference>
<evidence type="ECO:0000313" key="4">
    <source>
        <dbReference type="Proteomes" id="UP000217103"/>
    </source>
</evidence>
<dbReference type="GO" id="GO:0003677">
    <property type="term" value="F:DNA binding"/>
    <property type="evidence" value="ECO:0007669"/>
    <property type="project" value="InterPro"/>
</dbReference>
<gene>
    <name evidence="3" type="ORF">SAMN04489764_3074</name>
</gene>
<dbReference type="Pfam" id="PF12836">
    <property type="entry name" value="HHH_3"/>
    <property type="match status" value="1"/>
</dbReference>
<dbReference type="InterPro" id="IPR003583">
    <property type="entry name" value="Hlx-hairpin-Hlx_DNA-bd_motif"/>
</dbReference>
<dbReference type="Gene3D" id="1.10.150.320">
    <property type="entry name" value="Photosystem II 12 kDa extrinsic protein"/>
    <property type="match status" value="1"/>
</dbReference>
<evidence type="ECO:0000313" key="3">
    <source>
        <dbReference type="EMBL" id="SDR02294.1"/>
    </source>
</evidence>
<feature type="domain" description="Helix-hairpin-helix DNA-binding motif class 1" evidence="2">
    <location>
        <begin position="296"/>
        <end position="315"/>
    </location>
</feature>
<protein>
    <submittedName>
        <fullName evidence="3">Competence protein ComEA</fullName>
    </submittedName>
</protein>
<dbReference type="SMART" id="SM00278">
    <property type="entry name" value="HhH1"/>
    <property type="match status" value="2"/>
</dbReference>
<dbReference type="InterPro" id="IPR010994">
    <property type="entry name" value="RuvA_2-like"/>
</dbReference>
<name>A0A1H1FN17_9ACTN</name>
<dbReference type="Proteomes" id="UP000217103">
    <property type="component" value="Unassembled WGS sequence"/>
</dbReference>
<feature type="domain" description="Helix-hairpin-helix DNA-binding motif class 1" evidence="2">
    <location>
        <begin position="266"/>
        <end position="285"/>
    </location>
</feature>
<accession>A0A1H1FN17</accession>
<evidence type="ECO:0000256" key="1">
    <source>
        <dbReference type="SAM" id="MobiDB-lite"/>
    </source>
</evidence>
<proteinExistence type="predicted"/>
<evidence type="ECO:0000259" key="2">
    <source>
        <dbReference type="SMART" id="SM00278"/>
    </source>
</evidence>
<dbReference type="SUPFAM" id="SSF47781">
    <property type="entry name" value="RuvA domain 2-like"/>
    <property type="match status" value="1"/>
</dbReference>
<sequence length="319" mass="33194">MPGVRSSETPVERVAAEARVRALMDRSRPGAPVPAYRPPYHDQPPAGRDPRSDREPRRDLRSEPPRAGSAREPFDAHGPAAEEAESEGRLDDRAPFSGLAPGGWREALADRAAMFELPPPGLRLLLLIALVAALVGGYYAWRSRPAAEPVSPPPAASPPSPPPAPESSASPPAPEVTVHVTGKVRKPGVVTLPGGSRVTDAIEAAGGVKGKARTGSLNLARRLVDGEQIVVGGPGGGAVAAPPDAAAASGPGLGPEAIDLNTATVEQLDTLPGVGEVLARRIVDYRTTHGGFRDVAQLREVPGIGEARYAELRDRVRVG</sequence>
<feature type="region of interest" description="Disordered" evidence="1">
    <location>
        <begin position="19"/>
        <end position="97"/>
    </location>
</feature>
<dbReference type="Pfam" id="PF10531">
    <property type="entry name" value="SLBB"/>
    <property type="match status" value="1"/>
</dbReference>
<reference evidence="3 4" key="1">
    <citation type="submission" date="2016-10" db="EMBL/GenBank/DDBJ databases">
        <authorList>
            <person name="de Groot N.N."/>
        </authorList>
    </citation>
    <scope>NUCLEOTIDE SEQUENCE [LARGE SCALE GENOMIC DNA]</scope>
    <source>
        <strain evidence="3 4">DSM 43794</strain>
    </source>
</reference>
<dbReference type="AlphaFoldDB" id="A0A1H1FN17"/>
<dbReference type="Gene3D" id="3.10.560.10">
    <property type="entry name" value="Outer membrane lipoprotein wza domain like"/>
    <property type="match status" value="1"/>
</dbReference>